<keyword evidence="2" id="KW-0812">Transmembrane</keyword>
<comment type="caution">
    <text evidence="3">The sequence shown here is derived from an EMBL/GenBank/DDBJ whole genome shotgun (WGS) entry which is preliminary data.</text>
</comment>
<feature type="compositionally biased region" description="Basic and acidic residues" evidence="1">
    <location>
        <begin position="1"/>
        <end position="13"/>
    </location>
</feature>
<proteinExistence type="predicted"/>
<keyword evidence="2" id="KW-0472">Membrane</keyword>
<dbReference type="InterPro" id="IPR010699">
    <property type="entry name" value="DUF1275"/>
</dbReference>
<dbReference type="AlphaFoldDB" id="A0A8H5FUG5"/>
<dbReference type="OrthoDB" id="5288586at2759"/>
<evidence type="ECO:0000313" key="3">
    <source>
        <dbReference type="EMBL" id="KAF5349167.1"/>
    </source>
</evidence>
<evidence type="ECO:0000256" key="1">
    <source>
        <dbReference type="SAM" id="MobiDB-lite"/>
    </source>
</evidence>
<keyword evidence="2" id="KW-1133">Transmembrane helix</keyword>
<dbReference type="PANTHER" id="PTHR37488">
    <property type="entry name" value="DUF1275 DOMAIN-CONTAINING PROTEIN"/>
    <property type="match status" value="1"/>
</dbReference>
<evidence type="ECO:0008006" key="5">
    <source>
        <dbReference type="Google" id="ProtNLM"/>
    </source>
</evidence>
<sequence length="283" mass="30797">MSDRKSNKKRSDEDLSGSDLERGQNNNLSLWQYLLKDVDPKQTTGPLAAYCFMTGYIDVISFSAIFVWCGFQTGNFAQLAIALARLFEGAPGFRDMSFHKADQQALCSLISFQLGAFFGRLGDRIGPHKRIWLILGTFVQALLTMAGAIAFWKSGQPGISGERDLPAWTNALTFVGLAFISASLGVQGIVGKRLNTQFGTTIVLTTVWVELFTDPGLFNIRKRILSRDHRLIAASALFIGAFVGRAILAKLGTAGALGVAVGFRVLMSFQWIFVPSKGSSPSS</sequence>
<feature type="region of interest" description="Disordered" evidence="1">
    <location>
        <begin position="1"/>
        <end position="21"/>
    </location>
</feature>
<accession>A0A8H5FUG5</accession>
<name>A0A8H5FUG5_9AGAR</name>
<dbReference type="Proteomes" id="UP000559027">
    <property type="component" value="Unassembled WGS sequence"/>
</dbReference>
<dbReference type="EMBL" id="JAACJO010000017">
    <property type="protein sequence ID" value="KAF5349167.1"/>
    <property type="molecule type" value="Genomic_DNA"/>
</dbReference>
<feature type="transmembrane region" description="Helical" evidence="2">
    <location>
        <begin position="172"/>
        <end position="190"/>
    </location>
</feature>
<keyword evidence="4" id="KW-1185">Reference proteome</keyword>
<reference evidence="3 4" key="1">
    <citation type="journal article" date="2020" name="ISME J.">
        <title>Uncovering the hidden diversity of litter-decomposition mechanisms in mushroom-forming fungi.</title>
        <authorList>
            <person name="Floudas D."/>
            <person name="Bentzer J."/>
            <person name="Ahren D."/>
            <person name="Johansson T."/>
            <person name="Persson P."/>
            <person name="Tunlid A."/>
        </authorList>
    </citation>
    <scope>NUCLEOTIDE SEQUENCE [LARGE SCALE GENOMIC DNA]</scope>
    <source>
        <strain evidence="3 4">CBS 146.42</strain>
    </source>
</reference>
<gene>
    <name evidence="3" type="ORF">D9756_009465</name>
</gene>
<organism evidence="3 4">
    <name type="scientific">Leucocoprinus leucothites</name>
    <dbReference type="NCBI Taxonomy" id="201217"/>
    <lineage>
        <taxon>Eukaryota</taxon>
        <taxon>Fungi</taxon>
        <taxon>Dikarya</taxon>
        <taxon>Basidiomycota</taxon>
        <taxon>Agaricomycotina</taxon>
        <taxon>Agaricomycetes</taxon>
        <taxon>Agaricomycetidae</taxon>
        <taxon>Agaricales</taxon>
        <taxon>Agaricineae</taxon>
        <taxon>Agaricaceae</taxon>
        <taxon>Leucocoprinus</taxon>
    </lineage>
</organism>
<feature type="transmembrane region" description="Helical" evidence="2">
    <location>
        <begin position="131"/>
        <end position="152"/>
    </location>
</feature>
<evidence type="ECO:0000313" key="4">
    <source>
        <dbReference type="Proteomes" id="UP000559027"/>
    </source>
</evidence>
<dbReference type="Pfam" id="PF06912">
    <property type="entry name" value="DUF1275"/>
    <property type="match status" value="1"/>
</dbReference>
<evidence type="ECO:0000256" key="2">
    <source>
        <dbReference type="SAM" id="Phobius"/>
    </source>
</evidence>
<protein>
    <recommendedName>
        <fullName evidence="5">DUF1275 domain protein</fullName>
    </recommendedName>
</protein>
<feature type="transmembrane region" description="Helical" evidence="2">
    <location>
        <begin position="231"/>
        <end position="248"/>
    </location>
</feature>
<dbReference type="PANTHER" id="PTHR37488:SF2">
    <property type="entry name" value="DUF1275 DOMAIN-CONTAINING PROTEIN"/>
    <property type="match status" value="1"/>
</dbReference>
<feature type="transmembrane region" description="Helical" evidence="2">
    <location>
        <begin position="254"/>
        <end position="274"/>
    </location>
</feature>